<feature type="compositionally biased region" description="Low complexity" evidence="11">
    <location>
        <begin position="120"/>
        <end position="130"/>
    </location>
</feature>
<evidence type="ECO:0000256" key="2">
    <source>
        <dbReference type="ARBA" id="ARBA00004065"/>
    </source>
</evidence>
<dbReference type="InterPro" id="IPR009027">
    <property type="entry name" value="Ribosomal_bL9/RNase_H1_N"/>
</dbReference>
<dbReference type="GO" id="GO:0046872">
    <property type="term" value="F:metal ion binding"/>
    <property type="evidence" value="ECO:0007669"/>
    <property type="project" value="UniProtKB-KW"/>
</dbReference>
<feature type="domain" description="Ribonuclease H1 N-terminal" evidence="13">
    <location>
        <begin position="41"/>
        <end position="80"/>
    </location>
</feature>
<dbReference type="InterPro" id="IPR037056">
    <property type="entry name" value="RNase_H1_N_sf"/>
</dbReference>
<evidence type="ECO:0000256" key="1">
    <source>
        <dbReference type="ARBA" id="ARBA00001946"/>
    </source>
</evidence>
<evidence type="ECO:0000256" key="8">
    <source>
        <dbReference type="ARBA" id="ARBA00022759"/>
    </source>
</evidence>
<feature type="transmembrane region" description="Helical" evidence="12">
    <location>
        <begin position="144"/>
        <end position="164"/>
    </location>
</feature>
<evidence type="ECO:0000256" key="3">
    <source>
        <dbReference type="ARBA" id="ARBA00005300"/>
    </source>
</evidence>
<evidence type="ECO:0000259" key="13">
    <source>
        <dbReference type="Pfam" id="PF01693"/>
    </source>
</evidence>
<comment type="similarity">
    <text evidence="3">Belongs to the RNase H family.</text>
</comment>
<keyword evidence="12" id="KW-0472">Membrane</keyword>
<comment type="function">
    <text evidence="2">Endonuclease that specifically degrades the RNA of RNA-DNA hybrids.</text>
</comment>
<dbReference type="GO" id="GO:0004523">
    <property type="term" value="F:RNA-DNA hybrid ribonuclease activity"/>
    <property type="evidence" value="ECO:0007669"/>
    <property type="project" value="UniProtKB-EC"/>
</dbReference>
<comment type="caution">
    <text evidence="14">The sequence shown here is derived from an EMBL/GenBank/DDBJ whole genome shotgun (WGS) entry which is preliminary data.</text>
</comment>
<gene>
    <name evidence="14" type="ORF">RIF29_26688</name>
</gene>
<evidence type="ECO:0000313" key="14">
    <source>
        <dbReference type="EMBL" id="KAK7260546.1"/>
    </source>
</evidence>
<keyword evidence="15" id="KW-1185">Reference proteome</keyword>
<evidence type="ECO:0000256" key="5">
    <source>
        <dbReference type="ARBA" id="ARBA00017721"/>
    </source>
</evidence>
<evidence type="ECO:0000256" key="4">
    <source>
        <dbReference type="ARBA" id="ARBA00012180"/>
    </source>
</evidence>
<evidence type="ECO:0000256" key="6">
    <source>
        <dbReference type="ARBA" id="ARBA00022722"/>
    </source>
</evidence>
<dbReference type="EC" id="3.1.26.4" evidence="4"/>
<evidence type="ECO:0000256" key="11">
    <source>
        <dbReference type="SAM" id="MobiDB-lite"/>
    </source>
</evidence>
<keyword evidence="9" id="KW-0378">Hydrolase</keyword>
<keyword evidence="10" id="KW-0460">Magnesium</keyword>
<sequence length="166" mass="18405">MRIRVTIRVATEHDICAVDKSVQHNQVCATQPTGEKMPKGYVVFRGRHPGVYYDWDSCNEQVHGFSGASFRSFSSGREAEIAWENKLRQAQERSYRCYASRGIDSPNISVEPAPTPTIVSPSPTAGSPSTGTNFMARGDRFLEGVILGSGVTMVFFLLFLVVVWKL</sequence>
<proteinExistence type="inferred from homology"/>
<reference evidence="14 15" key="1">
    <citation type="submission" date="2024-01" db="EMBL/GenBank/DDBJ databases">
        <title>The genomes of 5 underutilized Papilionoideae crops provide insights into root nodulation and disease resistanc.</title>
        <authorList>
            <person name="Yuan L."/>
        </authorList>
    </citation>
    <scope>NUCLEOTIDE SEQUENCE [LARGE SCALE GENOMIC DNA]</scope>
    <source>
        <strain evidence="14">ZHUSHIDOU_FW_LH</strain>
        <tissue evidence="14">Leaf</tissue>
    </source>
</reference>
<dbReference type="SUPFAM" id="SSF55658">
    <property type="entry name" value="L9 N-domain-like"/>
    <property type="match status" value="1"/>
</dbReference>
<name>A0AAN9I4Z9_CROPI</name>
<feature type="region of interest" description="Disordered" evidence="11">
    <location>
        <begin position="109"/>
        <end position="130"/>
    </location>
</feature>
<keyword evidence="6" id="KW-0540">Nuclease</keyword>
<dbReference type="FunFam" id="3.40.970.10:FF:000002">
    <property type="entry name" value="Ribonuclease H"/>
    <property type="match status" value="1"/>
</dbReference>
<dbReference type="Pfam" id="PF01693">
    <property type="entry name" value="Cauli_VI"/>
    <property type="match status" value="1"/>
</dbReference>
<organism evidence="14 15">
    <name type="scientific">Crotalaria pallida</name>
    <name type="common">Smooth rattlebox</name>
    <name type="synonym">Crotalaria striata</name>
    <dbReference type="NCBI Taxonomy" id="3830"/>
    <lineage>
        <taxon>Eukaryota</taxon>
        <taxon>Viridiplantae</taxon>
        <taxon>Streptophyta</taxon>
        <taxon>Embryophyta</taxon>
        <taxon>Tracheophyta</taxon>
        <taxon>Spermatophyta</taxon>
        <taxon>Magnoliopsida</taxon>
        <taxon>eudicotyledons</taxon>
        <taxon>Gunneridae</taxon>
        <taxon>Pentapetalae</taxon>
        <taxon>rosids</taxon>
        <taxon>fabids</taxon>
        <taxon>Fabales</taxon>
        <taxon>Fabaceae</taxon>
        <taxon>Papilionoideae</taxon>
        <taxon>50 kb inversion clade</taxon>
        <taxon>genistoids sensu lato</taxon>
        <taxon>core genistoids</taxon>
        <taxon>Crotalarieae</taxon>
        <taxon>Crotalaria</taxon>
    </lineage>
</organism>
<evidence type="ECO:0000256" key="10">
    <source>
        <dbReference type="ARBA" id="ARBA00022842"/>
    </source>
</evidence>
<dbReference type="Proteomes" id="UP001372338">
    <property type="component" value="Unassembled WGS sequence"/>
</dbReference>
<evidence type="ECO:0000256" key="7">
    <source>
        <dbReference type="ARBA" id="ARBA00022723"/>
    </source>
</evidence>
<evidence type="ECO:0000256" key="9">
    <source>
        <dbReference type="ARBA" id="ARBA00022801"/>
    </source>
</evidence>
<dbReference type="EMBL" id="JAYWIO010000005">
    <property type="protein sequence ID" value="KAK7260546.1"/>
    <property type="molecule type" value="Genomic_DNA"/>
</dbReference>
<comment type="cofactor">
    <cofactor evidence="1">
        <name>Mg(2+)</name>
        <dbReference type="ChEBI" id="CHEBI:18420"/>
    </cofactor>
</comment>
<dbReference type="Gene3D" id="3.40.970.10">
    <property type="entry name" value="Ribonuclease H1, N-terminal domain"/>
    <property type="match status" value="1"/>
</dbReference>
<keyword evidence="12" id="KW-0812">Transmembrane</keyword>
<protein>
    <recommendedName>
        <fullName evidence="5">Ribonuclease H</fullName>
        <ecNumber evidence="4">3.1.26.4</ecNumber>
    </recommendedName>
</protein>
<dbReference type="InterPro" id="IPR011320">
    <property type="entry name" value="RNase_H1_N"/>
</dbReference>
<keyword evidence="8" id="KW-0255">Endonuclease</keyword>
<evidence type="ECO:0000256" key="12">
    <source>
        <dbReference type="SAM" id="Phobius"/>
    </source>
</evidence>
<keyword evidence="12" id="KW-1133">Transmembrane helix</keyword>
<evidence type="ECO:0000313" key="15">
    <source>
        <dbReference type="Proteomes" id="UP001372338"/>
    </source>
</evidence>
<keyword evidence="7" id="KW-0479">Metal-binding</keyword>
<dbReference type="AlphaFoldDB" id="A0AAN9I4Z9"/>
<accession>A0AAN9I4Z9</accession>